<organism evidence="1 2">
    <name type="scientific">Platanthera guangdongensis</name>
    <dbReference type="NCBI Taxonomy" id="2320717"/>
    <lineage>
        <taxon>Eukaryota</taxon>
        <taxon>Viridiplantae</taxon>
        <taxon>Streptophyta</taxon>
        <taxon>Embryophyta</taxon>
        <taxon>Tracheophyta</taxon>
        <taxon>Spermatophyta</taxon>
        <taxon>Magnoliopsida</taxon>
        <taxon>Liliopsida</taxon>
        <taxon>Asparagales</taxon>
        <taxon>Orchidaceae</taxon>
        <taxon>Orchidoideae</taxon>
        <taxon>Orchideae</taxon>
        <taxon>Orchidinae</taxon>
        <taxon>Platanthera</taxon>
    </lineage>
</organism>
<accession>A0ABR2MZT3</accession>
<evidence type="ECO:0008006" key="3">
    <source>
        <dbReference type="Google" id="ProtNLM"/>
    </source>
</evidence>
<dbReference type="Proteomes" id="UP001412067">
    <property type="component" value="Unassembled WGS sequence"/>
</dbReference>
<reference evidence="1 2" key="1">
    <citation type="journal article" date="2022" name="Nat. Plants">
        <title>Genomes of leafy and leafless Platanthera orchids illuminate the evolution of mycoheterotrophy.</title>
        <authorList>
            <person name="Li M.H."/>
            <person name="Liu K.W."/>
            <person name="Li Z."/>
            <person name="Lu H.C."/>
            <person name="Ye Q.L."/>
            <person name="Zhang D."/>
            <person name="Wang J.Y."/>
            <person name="Li Y.F."/>
            <person name="Zhong Z.M."/>
            <person name="Liu X."/>
            <person name="Yu X."/>
            <person name="Liu D.K."/>
            <person name="Tu X.D."/>
            <person name="Liu B."/>
            <person name="Hao Y."/>
            <person name="Liao X.Y."/>
            <person name="Jiang Y.T."/>
            <person name="Sun W.H."/>
            <person name="Chen J."/>
            <person name="Chen Y.Q."/>
            <person name="Ai Y."/>
            <person name="Zhai J.W."/>
            <person name="Wu S.S."/>
            <person name="Zhou Z."/>
            <person name="Hsiao Y.Y."/>
            <person name="Wu W.L."/>
            <person name="Chen Y.Y."/>
            <person name="Lin Y.F."/>
            <person name="Hsu J.L."/>
            <person name="Li C.Y."/>
            <person name="Wang Z.W."/>
            <person name="Zhao X."/>
            <person name="Zhong W.Y."/>
            <person name="Ma X.K."/>
            <person name="Ma L."/>
            <person name="Huang J."/>
            <person name="Chen G.Z."/>
            <person name="Huang M.Z."/>
            <person name="Huang L."/>
            <person name="Peng D.H."/>
            <person name="Luo Y.B."/>
            <person name="Zou S.Q."/>
            <person name="Chen S.P."/>
            <person name="Lan S."/>
            <person name="Tsai W.C."/>
            <person name="Van de Peer Y."/>
            <person name="Liu Z.J."/>
        </authorList>
    </citation>
    <scope>NUCLEOTIDE SEQUENCE [LARGE SCALE GENOMIC DNA]</scope>
    <source>
        <strain evidence="1">Lor288</strain>
    </source>
</reference>
<comment type="caution">
    <text evidence="1">The sequence shown here is derived from an EMBL/GenBank/DDBJ whole genome shotgun (WGS) entry which is preliminary data.</text>
</comment>
<evidence type="ECO:0000313" key="1">
    <source>
        <dbReference type="EMBL" id="KAK8969601.1"/>
    </source>
</evidence>
<proteinExistence type="predicted"/>
<name>A0ABR2MZT3_9ASPA</name>
<dbReference type="EMBL" id="JBBWWR010000003">
    <property type="protein sequence ID" value="KAK8969601.1"/>
    <property type="molecule type" value="Genomic_DNA"/>
</dbReference>
<sequence length="118" mass="12966">MAFLTHHSLHASADLTSSLLLHPHLSLINRKSSIRRRLGKRGPYYGLQNSRGALNLRTSPSPHTSSLTTYSSISIYFYSESIIYLTLDCEINDERVGEAILDGEDFEGGAGSLAGRGR</sequence>
<gene>
    <name evidence="1" type="ORF">KSP40_PGU007020</name>
</gene>
<keyword evidence="2" id="KW-1185">Reference proteome</keyword>
<evidence type="ECO:0000313" key="2">
    <source>
        <dbReference type="Proteomes" id="UP001412067"/>
    </source>
</evidence>
<protein>
    <recommendedName>
        <fullName evidence="3">Ribosomal protein L2</fullName>
    </recommendedName>
</protein>